<dbReference type="InterPro" id="IPR001202">
    <property type="entry name" value="WW_dom"/>
</dbReference>
<dbReference type="CDD" id="cd00201">
    <property type="entry name" value="WW"/>
    <property type="match status" value="2"/>
</dbReference>
<dbReference type="PROSITE" id="PS01159">
    <property type="entry name" value="WW_DOMAIN_1"/>
    <property type="match status" value="2"/>
</dbReference>
<proteinExistence type="predicted"/>
<evidence type="ECO:0000256" key="4">
    <source>
        <dbReference type="ARBA" id="ARBA00023187"/>
    </source>
</evidence>
<feature type="domain" description="FF" evidence="8">
    <location>
        <begin position="364"/>
        <end position="425"/>
    </location>
</feature>
<keyword evidence="4" id="KW-0508">mRNA splicing</keyword>
<dbReference type="SMART" id="SM00441">
    <property type="entry name" value="FF"/>
    <property type="match status" value="4"/>
</dbReference>
<dbReference type="OrthoDB" id="187617at2759"/>
<dbReference type="FunFam" id="1.10.10.440:FF:000034">
    <property type="entry name" value="Formin binding protein (FNB3)"/>
    <property type="match status" value="1"/>
</dbReference>
<evidence type="ECO:0000256" key="5">
    <source>
        <dbReference type="ARBA" id="ARBA00023242"/>
    </source>
</evidence>
<feature type="compositionally biased region" description="Basic residues" evidence="6">
    <location>
        <begin position="584"/>
        <end position="594"/>
    </location>
</feature>
<dbReference type="PANTHER" id="PTHR11864">
    <property type="entry name" value="PRE-MRNA-PROCESSING PROTEIN PRP40"/>
    <property type="match status" value="1"/>
</dbReference>
<keyword evidence="2" id="KW-0507">mRNA processing</keyword>
<dbReference type="Proteomes" id="UP000799640">
    <property type="component" value="Unassembled WGS sequence"/>
</dbReference>
<name>A0A6G1HYW4_9PEZI</name>
<evidence type="ECO:0000256" key="1">
    <source>
        <dbReference type="ARBA" id="ARBA00004123"/>
    </source>
</evidence>
<dbReference type="GO" id="GO:0005685">
    <property type="term" value="C:U1 snRNP"/>
    <property type="evidence" value="ECO:0007669"/>
    <property type="project" value="TreeGrafter"/>
</dbReference>
<dbReference type="FunFam" id="1.10.10.440:FF:000027">
    <property type="entry name" value="Formin binding protein (FNB3)"/>
    <property type="match status" value="1"/>
</dbReference>
<evidence type="ECO:0000313" key="10">
    <source>
        <dbReference type="Proteomes" id="UP000799640"/>
    </source>
</evidence>
<evidence type="ECO:0000256" key="3">
    <source>
        <dbReference type="ARBA" id="ARBA00022737"/>
    </source>
</evidence>
<accession>A0A6G1HYW4</accession>
<sequence>MSGPGVQPGVWREHKNSDGRVYYYNTQTQATQWAKPLELMGPVERALANQPWKEYTAEGGRKYWFNTETSTSSWEMPEVFKSALAQAPQQPPRPTAPTFVAGGTTVNDGFRSRERDDYQSQDRPDRQSGYAPMEGVRNTAPANAEPEYSSAEEAEAAFFKLLRRTGVQPDWTWEKTVRTVARDPQYRAIRDPKGRKAAFEKYVADVRAQEKEKERERQAKLRADFNTMLKSHPDIKWYTRWKTARPIIEGEAAFRTAKSDEERMALFGEYRNGLYKAHLDQEAQNRQLALHHLTHLLGSLNLEPYTRWAEAHKSIQSNERFQGDPTFRSLTKVDVLKAFENHIKALERSFNDDRQKQKHLRARRERQNRDRFIELLNNLKSGGKLKAGTKWMEIHALIEDDPRYDDMLGQPGSTPLDLFWDMVEEEERLLRGKRSEVLDVLDDKRFEITQKTTFDEFASVMAADRRTANIDQESMALIFERIRERVLKRTDEDKSQAERKERKAIDALRSRIKHLEPPVAVGDTWEQVRPRVEKLEEYRALSTDGLRRSAYDKVIRRLKEKEDEHESLHGRRDRDHRDRDHRSSHAPAGRRHRTRTPEVDAYEADRRKAQADRERQYRKSSVTGLSPPPRRERDERDRFDRHSSRQVSSSHYERERREREAERERSYTSRADPRDRGLELDYGDSRPPSGVRRRRESDAGSNRSGRDAKRARKDGRTSRERTSSPRGVKRSRSPAAVAPAPKEDREVRSGSEEGEIEED</sequence>
<feature type="compositionally biased region" description="Basic and acidic residues" evidence="6">
    <location>
        <begin position="629"/>
        <end position="643"/>
    </location>
</feature>
<dbReference type="AlphaFoldDB" id="A0A6G1HYW4"/>
<dbReference type="PROSITE" id="PS51676">
    <property type="entry name" value="FF"/>
    <property type="match status" value="2"/>
</dbReference>
<feature type="compositionally biased region" description="Basic and acidic residues" evidence="6">
    <location>
        <begin position="560"/>
        <end position="583"/>
    </location>
</feature>
<dbReference type="Pfam" id="PF01846">
    <property type="entry name" value="FF"/>
    <property type="match status" value="3"/>
</dbReference>
<dbReference type="GO" id="GO:0003723">
    <property type="term" value="F:RNA binding"/>
    <property type="evidence" value="ECO:0007669"/>
    <property type="project" value="TreeGrafter"/>
</dbReference>
<dbReference type="Gene3D" id="1.10.10.440">
    <property type="entry name" value="FF domain"/>
    <property type="match status" value="5"/>
</dbReference>
<dbReference type="EMBL" id="ML996693">
    <property type="protein sequence ID" value="KAF2401220.1"/>
    <property type="molecule type" value="Genomic_DNA"/>
</dbReference>
<dbReference type="SUPFAM" id="SSF51045">
    <property type="entry name" value="WW domain"/>
    <property type="match status" value="2"/>
</dbReference>
<dbReference type="PANTHER" id="PTHR11864:SF0">
    <property type="entry name" value="PRP40 PRE-MRNA PROCESSING FACTOR 40 HOMOLOG A (YEAST)"/>
    <property type="match status" value="1"/>
</dbReference>
<keyword evidence="3" id="KW-0677">Repeat</keyword>
<feature type="domain" description="WW" evidence="7">
    <location>
        <begin position="51"/>
        <end position="79"/>
    </location>
</feature>
<dbReference type="InterPro" id="IPR036517">
    <property type="entry name" value="FF_domain_sf"/>
</dbReference>
<dbReference type="GO" id="GO:0045292">
    <property type="term" value="P:mRNA cis splicing, via spliceosome"/>
    <property type="evidence" value="ECO:0007669"/>
    <property type="project" value="InterPro"/>
</dbReference>
<gene>
    <name evidence="9" type="ORF">EJ06DRAFT_492319</name>
</gene>
<feature type="compositionally biased region" description="Basic and acidic residues" evidence="6">
    <location>
        <begin position="110"/>
        <end position="126"/>
    </location>
</feature>
<dbReference type="Gene3D" id="2.20.70.10">
    <property type="match status" value="2"/>
</dbReference>
<dbReference type="InterPro" id="IPR039726">
    <property type="entry name" value="Prp40-like"/>
</dbReference>
<reference evidence="9" key="1">
    <citation type="journal article" date="2020" name="Stud. Mycol.">
        <title>101 Dothideomycetes genomes: a test case for predicting lifestyles and emergence of pathogens.</title>
        <authorList>
            <person name="Haridas S."/>
            <person name="Albert R."/>
            <person name="Binder M."/>
            <person name="Bloem J."/>
            <person name="Labutti K."/>
            <person name="Salamov A."/>
            <person name="Andreopoulos B."/>
            <person name="Baker S."/>
            <person name="Barry K."/>
            <person name="Bills G."/>
            <person name="Bluhm B."/>
            <person name="Cannon C."/>
            <person name="Castanera R."/>
            <person name="Culley D."/>
            <person name="Daum C."/>
            <person name="Ezra D."/>
            <person name="Gonzalez J."/>
            <person name="Henrissat B."/>
            <person name="Kuo A."/>
            <person name="Liang C."/>
            <person name="Lipzen A."/>
            <person name="Lutzoni F."/>
            <person name="Magnuson J."/>
            <person name="Mondo S."/>
            <person name="Nolan M."/>
            <person name="Ohm R."/>
            <person name="Pangilinan J."/>
            <person name="Park H.-J."/>
            <person name="Ramirez L."/>
            <person name="Alfaro M."/>
            <person name="Sun H."/>
            <person name="Tritt A."/>
            <person name="Yoshinaga Y."/>
            <person name="Zwiers L.-H."/>
            <person name="Turgeon B."/>
            <person name="Goodwin S."/>
            <person name="Spatafora J."/>
            <person name="Crous P."/>
            <person name="Grigoriev I."/>
        </authorList>
    </citation>
    <scope>NUCLEOTIDE SEQUENCE</scope>
    <source>
        <strain evidence="9">CBS 262.69</strain>
    </source>
</reference>
<feature type="region of interest" description="Disordered" evidence="6">
    <location>
        <begin position="560"/>
        <end position="759"/>
    </location>
</feature>
<feature type="compositionally biased region" description="Basic and acidic residues" evidence="6">
    <location>
        <begin position="651"/>
        <end position="679"/>
    </location>
</feature>
<dbReference type="InterPro" id="IPR002713">
    <property type="entry name" value="FF_domain"/>
</dbReference>
<protein>
    <submittedName>
        <fullName evidence="9">Putative formin binding protein</fullName>
    </submittedName>
</protein>
<organism evidence="9 10">
    <name type="scientific">Trichodelitschia bisporula</name>
    <dbReference type="NCBI Taxonomy" id="703511"/>
    <lineage>
        <taxon>Eukaryota</taxon>
        <taxon>Fungi</taxon>
        <taxon>Dikarya</taxon>
        <taxon>Ascomycota</taxon>
        <taxon>Pezizomycotina</taxon>
        <taxon>Dothideomycetes</taxon>
        <taxon>Dothideomycetes incertae sedis</taxon>
        <taxon>Phaeotrichales</taxon>
        <taxon>Phaeotrichaceae</taxon>
        <taxon>Trichodelitschia</taxon>
    </lineage>
</organism>
<dbReference type="InterPro" id="IPR036020">
    <property type="entry name" value="WW_dom_sf"/>
</dbReference>
<feature type="domain" description="WW" evidence="7">
    <location>
        <begin position="5"/>
        <end position="38"/>
    </location>
</feature>
<feature type="region of interest" description="Disordered" evidence="6">
    <location>
        <begin position="85"/>
        <end position="149"/>
    </location>
</feature>
<comment type="subcellular location">
    <subcellularLocation>
        <location evidence="1">Nucleus</location>
    </subcellularLocation>
</comment>
<evidence type="ECO:0000259" key="8">
    <source>
        <dbReference type="PROSITE" id="PS51676"/>
    </source>
</evidence>
<dbReference type="PROSITE" id="PS50020">
    <property type="entry name" value="WW_DOMAIN_2"/>
    <property type="match status" value="2"/>
</dbReference>
<dbReference type="FunFam" id="1.10.10.440:FF:000013">
    <property type="entry name" value="pre-mRNA-processing protein 40A isoform X1"/>
    <property type="match status" value="1"/>
</dbReference>
<feature type="domain" description="FF" evidence="8">
    <location>
        <begin position="148"/>
        <end position="205"/>
    </location>
</feature>
<feature type="compositionally biased region" description="Low complexity" evidence="6">
    <location>
        <begin position="140"/>
        <end position="149"/>
    </location>
</feature>
<evidence type="ECO:0000256" key="6">
    <source>
        <dbReference type="SAM" id="MobiDB-lite"/>
    </source>
</evidence>
<dbReference type="GO" id="GO:0071004">
    <property type="term" value="C:U2-type prespliceosome"/>
    <property type="evidence" value="ECO:0007669"/>
    <property type="project" value="TreeGrafter"/>
</dbReference>
<dbReference type="Pfam" id="PF25432">
    <property type="entry name" value="FF_PRPF40A"/>
    <property type="match status" value="1"/>
</dbReference>
<dbReference type="SMART" id="SM00456">
    <property type="entry name" value="WW"/>
    <property type="match status" value="2"/>
</dbReference>
<feature type="compositionally biased region" description="Basic and acidic residues" evidence="6">
    <location>
        <begin position="704"/>
        <end position="723"/>
    </location>
</feature>
<keyword evidence="5" id="KW-0539">Nucleus</keyword>
<feature type="compositionally biased region" description="Basic and acidic residues" evidence="6">
    <location>
        <begin position="595"/>
        <end position="617"/>
    </location>
</feature>
<dbReference type="SUPFAM" id="SSF81698">
    <property type="entry name" value="FF domain"/>
    <property type="match status" value="5"/>
</dbReference>
<dbReference type="Pfam" id="PF00397">
    <property type="entry name" value="WW"/>
    <property type="match status" value="2"/>
</dbReference>
<evidence type="ECO:0000259" key="7">
    <source>
        <dbReference type="PROSITE" id="PS50020"/>
    </source>
</evidence>
<feature type="compositionally biased region" description="Basic and acidic residues" evidence="6">
    <location>
        <begin position="741"/>
        <end position="751"/>
    </location>
</feature>
<keyword evidence="10" id="KW-1185">Reference proteome</keyword>
<evidence type="ECO:0000313" key="9">
    <source>
        <dbReference type="EMBL" id="KAF2401220.1"/>
    </source>
</evidence>
<evidence type="ECO:0000256" key="2">
    <source>
        <dbReference type="ARBA" id="ARBA00022664"/>
    </source>
</evidence>